<dbReference type="AlphaFoldDB" id="A0AAX2J4Y1"/>
<organism evidence="2 3">
    <name type="scientific">Kingella kingae</name>
    <dbReference type="NCBI Taxonomy" id="504"/>
    <lineage>
        <taxon>Bacteria</taxon>
        <taxon>Pseudomonadati</taxon>
        <taxon>Pseudomonadota</taxon>
        <taxon>Betaproteobacteria</taxon>
        <taxon>Neisseriales</taxon>
        <taxon>Neisseriaceae</taxon>
        <taxon>Kingella</taxon>
    </lineage>
</organism>
<dbReference type="InterPro" id="IPR027383">
    <property type="entry name" value="Znf_put"/>
</dbReference>
<evidence type="ECO:0000259" key="1">
    <source>
        <dbReference type="Pfam" id="PF13490"/>
    </source>
</evidence>
<accession>A0AAX2J4Y1</accession>
<dbReference type="EMBL" id="LS483426">
    <property type="protein sequence ID" value="SQH25180.1"/>
    <property type="molecule type" value="Genomic_DNA"/>
</dbReference>
<dbReference type="Pfam" id="PF13490">
    <property type="entry name" value="zf-HC2"/>
    <property type="match status" value="1"/>
</dbReference>
<reference evidence="2 3" key="1">
    <citation type="submission" date="2018-06" db="EMBL/GenBank/DDBJ databases">
        <authorList>
            <consortium name="Pathogen Informatics"/>
            <person name="Doyle S."/>
        </authorList>
    </citation>
    <scope>NUCLEOTIDE SEQUENCE [LARGE SCALE GENOMIC DNA]</scope>
    <source>
        <strain evidence="2 3">NCTC10529</strain>
    </source>
</reference>
<dbReference type="Proteomes" id="UP000248598">
    <property type="component" value="Chromosome 1"/>
</dbReference>
<gene>
    <name evidence="2" type="ORF">NCTC10529_01376</name>
</gene>
<dbReference type="RefSeq" id="WP_003786175.1">
    <property type="nucleotide sequence ID" value="NZ_CP045141.1"/>
</dbReference>
<name>A0AAX2J4Y1_KINKI</name>
<sequence>MKKCRKATALISKQHDKLPLEAKEKLFLQTHLLVCPHCRAYKQQIDVIEKAIKKLF</sequence>
<proteinExistence type="predicted"/>
<dbReference type="KEGG" id="kki:KKKWG1_1337"/>
<evidence type="ECO:0000313" key="2">
    <source>
        <dbReference type="EMBL" id="SQH25180.1"/>
    </source>
</evidence>
<feature type="domain" description="Putative zinc-finger" evidence="1">
    <location>
        <begin position="4"/>
        <end position="39"/>
    </location>
</feature>
<dbReference type="GeneID" id="93262658"/>
<evidence type="ECO:0000313" key="3">
    <source>
        <dbReference type="Proteomes" id="UP000248598"/>
    </source>
</evidence>
<protein>
    <recommendedName>
        <fullName evidence="1">Putative zinc-finger domain-containing protein</fullName>
    </recommendedName>
</protein>